<dbReference type="EMBL" id="JAPFQO010000006">
    <property type="protein sequence ID" value="MCX2740333.1"/>
    <property type="molecule type" value="Genomic_DNA"/>
</dbReference>
<protein>
    <recommendedName>
        <fullName evidence="3">Cyclase</fullName>
    </recommendedName>
</protein>
<evidence type="ECO:0008006" key="3">
    <source>
        <dbReference type="Google" id="ProtNLM"/>
    </source>
</evidence>
<gene>
    <name evidence="1" type="ORF">OO017_10285</name>
</gene>
<dbReference type="Proteomes" id="UP001207228">
    <property type="component" value="Unassembled WGS sequence"/>
</dbReference>
<comment type="caution">
    <text evidence="1">The sequence shown here is derived from an EMBL/GenBank/DDBJ whole genome shotgun (WGS) entry which is preliminary data.</text>
</comment>
<proteinExistence type="predicted"/>
<evidence type="ECO:0000313" key="1">
    <source>
        <dbReference type="EMBL" id="MCX2740333.1"/>
    </source>
</evidence>
<evidence type="ECO:0000313" key="2">
    <source>
        <dbReference type="Proteomes" id="UP001207228"/>
    </source>
</evidence>
<sequence>MPYLLIKHEVADFDHWKTMYDKHKSARDHADLHELHLFQNTYNHNEVIVLFEAKSEGKVLEFMESKDLEQAMKGAGVLGTPEMRILREVS</sequence>
<accession>A0ABT3REP3</accession>
<keyword evidence="2" id="KW-1185">Reference proteome</keyword>
<reference evidence="1 2" key="1">
    <citation type="submission" date="2022-11" db="EMBL/GenBank/DDBJ databases">
        <title>The characterization of three novel Bacteroidetes species and genomic analysis of their roles in tidal elemental geochemical cycles.</title>
        <authorList>
            <person name="Ma K.-J."/>
        </authorList>
    </citation>
    <scope>NUCLEOTIDE SEQUENCE [LARGE SCALE GENOMIC DNA]</scope>
    <source>
        <strain evidence="1 2">M82</strain>
    </source>
</reference>
<name>A0ABT3REP3_9BACT</name>
<dbReference type="RefSeq" id="WP_266052392.1">
    <property type="nucleotide sequence ID" value="NZ_JAPFQO010000006.1"/>
</dbReference>
<organism evidence="1 2">
    <name type="scientific">Pontibacter anaerobius</name>
    <dbReference type="NCBI Taxonomy" id="2993940"/>
    <lineage>
        <taxon>Bacteria</taxon>
        <taxon>Pseudomonadati</taxon>
        <taxon>Bacteroidota</taxon>
        <taxon>Cytophagia</taxon>
        <taxon>Cytophagales</taxon>
        <taxon>Hymenobacteraceae</taxon>
        <taxon>Pontibacter</taxon>
    </lineage>
</organism>